<accession>A0ABW2RF02</accession>
<dbReference type="InterPro" id="IPR050707">
    <property type="entry name" value="HTH_MetabolicPath_Reg"/>
</dbReference>
<dbReference type="Pfam" id="PF01614">
    <property type="entry name" value="IclR_C"/>
    <property type="match status" value="1"/>
</dbReference>
<dbReference type="InterPro" id="IPR036390">
    <property type="entry name" value="WH_DNA-bd_sf"/>
</dbReference>
<protein>
    <submittedName>
        <fullName evidence="6">IclR family transcriptional regulator C-terminal domain-containing protein</fullName>
    </submittedName>
</protein>
<name>A0ABW2RF02_9BURK</name>
<dbReference type="Proteomes" id="UP001596495">
    <property type="component" value="Unassembled WGS sequence"/>
</dbReference>
<feature type="domain" description="IclR-ED" evidence="5">
    <location>
        <begin position="77"/>
        <end position="261"/>
    </location>
</feature>
<dbReference type="SUPFAM" id="SSF55781">
    <property type="entry name" value="GAF domain-like"/>
    <property type="match status" value="1"/>
</dbReference>
<evidence type="ECO:0000313" key="7">
    <source>
        <dbReference type="Proteomes" id="UP001596495"/>
    </source>
</evidence>
<dbReference type="PROSITE" id="PS51077">
    <property type="entry name" value="HTH_ICLR"/>
    <property type="match status" value="1"/>
</dbReference>
<organism evidence="6 7">
    <name type="scientific">Hydrogenophaga bisanensis</name>
    <dbReference type="NCBI Taxonomy" id="439611"/>
    <lineage>
        <taxon>Bacteria</taxon>
        <taxon>Pseudomonadati</taxon>
        <taxon>Pseudomonadota</taxon>
        <taxon>Betaproteobacteria</taxon>
        <taxon>Burkholderiales</taxon>
        <taxon>Comamonadaceae</taxon>
        <taxon>Hydrogenophaga</taxon>
    </lineage>
</organism>
<dbReference type="RefSeq" id="WP_382260348.1">
    <property type="nucleotide sequence ID" value="NZ_JBHTBX010000026.1"/>
</dbReference>
<dbReference type="Gene3D" id="3.30.450.40">
    <property type="match status" value="1"/>
</dbReference>
<dbReference type="InterPro" id="IPR014757">
    <property type="entry name" value="Tscrpt_reg_IclR_C"/>
</dbReference>
<dbReference type="SMART" id="SM00346">
    <property type="entry name" value="HTH_ICLR"/>
    <property type="match status" value="1"/>
</dbReference>
<dbReference type="InterPro" id="IPR036388">
    <property type="entry name" value="WH-like_DNA-bd_sf"/>
</dbReference>
<dbReference type="Gene3D" id="1.10.10.10">
    <property type="entry name" value="Winged helix-like DNA-binding domain superfamily/Winged helix DNA-binding domain"/>
    <property type="match status" value="1"/>
</dbReference>
<evidence type="ECO:0000256" key="1">
    <source>
        <dbReference type="ARBA" id="ARBA00023015"/>
    </source>
</evidence>
<dbReference type="PANTHER" id="PTHR30136">
    <property type="entry name" value="HELIX-TURN-HELIX TRANSCRIPTIONAL REGULATOR, ICLR FAMILY"/>
    <property type="match status" value="1"/>
</dbReference>
<evidence type="ECO:0000259" key="5">
    <source>
        <dbReference type="PROSITE" id="PS51078"/>
    </source>
</evidence>
<evidence type="ECO:0000313" key="6">
    <source>
        <dbReference type="EMBL" id="MFC7436637.1"/>
    </source>
</evidence>
<evidence type="ECO:0000256" key="2">
    <source>
        <dbReference type="ARBA" id="ARBA00023125"/>
    </source>
</evidence>
<dbReference type="InterPro" id="IPR029016">
    <property type="entry name" value="GAF-like_dom_sf"/>
</dbReference>
<dbReference type="EMBL" id="JBHTBX010000026">
    <property type="protein sequence ID" value="MFC7436637.1"/>
    <property type="molecule type" value="Genomic_DNA"/>
</dbReference>
<dbReference type="PANTHER" id="PTHR30136:SF34">
    <property type="entry name" value="TRANSCRIPTIONAL REGULATOR"/>
    <property type="match status" value="1"/>
</dbReference>
<evidence type="ECO:0000259" key="4">
    <source>
        <dbReference type="PROSITE" id="PS51077"/>
    </source>
</evidence>
<dbReference type="InterPro" id="IPR005471">
    <property type="entry name" value="Tscrpt_reg_IclR_N"/>
</dbReference>
<gene>
    <name evidence="6" type="ORF">ACFQNJ_19215</name>
</gene>
<keyword evidence="7" id="KW-1185">Reference proteome</keyword>
<dbReference type="PROSITE" id="PS51078">
    <property type="entry name" value="ICLR_ED"/>
    <property type="match status" value="1"/>
</dbReference>
<comment type="caution">
    <text evidence="6">The sequence shown here is derived from an EMBL/GenBank/DDBJ whole genome shotgun (WGS) entry which is preliminary data.</text>
</comment>
<reference evidence="7" key="1">
    <citation type="journal article" date="2019" name="Int. J. Syst. Evol. Microbiol.">
        <title>The Global Catalogue of Microorganisms (GCM) 10K type strain sequencing project: providing services to taxonomists for standard genome sequencing and annotation.</title>
        <authorList>
            <consortium name="The Broad Institute Genomics Platform"/>
            <consortium name="The Broad Institute Genome Sequencing Center for Infectious Disease"/>
            <person name="Wu L."/>
            <person name="Ma J."/>
        </authorList>
    </citation>
    <scope>NUCLEOTIDE SEQUENCE [LARGE SCALE GENOMIC DNA]</scope>
    <source>
        <strain evidence="7">CCUG 54518</strain>
    </source>
</reference>
<keyword evidence="2" id="KW-0238">DNA-binding</keyword>
<keyword evidence="3" id="KW-0804">Transcription</keyword>
<dbReference type="SUPFAM" id="SSF46785">
    <property type="entry name" value="Winged helix' DNA-binding domain"/>
    <property type="match status" value="1"/>
</dbReference>
<sequence length="261" mass="28687">MRKNARPSLRRDKDFVTSLQKGLDVLTCFGRHAVKLTLSEVARLTGSSPASARRSLHTLLALDYLESDGKRFWVAPRALLVAHAYLTSRPIPQLAQPLLDALSERTRESASLGKLLDDDVIIIARSTARRSLSTGLGIGSRLPAYCSALGRVALASLPPAEAARRVKAMQRVPLTPKSIYETDAVLAAVERCRQEGWSGNDEELELGVRSMAVPVHDRNGTFVGGLSISVRAERMSMSEFRDTLLPVLQKARDRLGEQLYE</sequence>
<proteinExistence type="predicted"/>
<evidence type="ECO:0000256" key="3">
    <source>
        <dbReference type="ARBA" id="ARBA00023163"/>
    </source>
</evidence>
<dbReference type="Pfam" id="PF09339">
    <property type="entry name" value="HTH_IclR"/>
    <property type="match status" value="1"/>
</dbReference>
<feature type="domain" description="HTH iclR-type" evidence="4">
    <location>
        <begin position="16"/>
        <end position="76"/>
    </location>
</feature>
<keyword evidence="1" id="KW-0805">Transcription regulation</keyword>